<reference evidence="3 4" key="1">
    <citation type="submission" date="2018-10" db="EMBL/GenBank/DDBJ databases">
        <title>Kocuria tytouropygialis sp. nov., isolated from the uropygial gland of an American barn owl (Tyto furcata).</title>
        <authorList>
            <person name="Braun M.S."/>
            <person name="Wang E."/>
            <person name="Zimmermann S."/>
            <person name="Wagner H."/>
            <person name="Wink M."/>
        </authorList>
    </citation>
    <scope>NUCLEOTIDE SEQUENCE [LARGE SCALE GENOMIC DNA]</scope>
    <source>
        <strain evidence="3 4">442</strain>
    </source>
</reference>
<dbReference type="GO" id="GO:0008299">
    <property type="term" value="P:isoprenoid biosynthetic process"/>
    <property type="evidence" value="ECO:0007669"/>
    <property type="project" value="UniProtKB-ARBA"/>
</dbReference>
<protein>
    <submittedName>
        <fullName evidence="3">Phytoene/squalene synthase family protein</fullName>
    </submittedName>
</protein>
<dbReference type="SFLD" id="SFLDS00005">
    <property type="entry name" value="Isoprenoid_Synthase_Type_I"/>
    <property type="match status" value="1"/>
</dbReference>
<proteinExistence type="predicted"/>
<name>A0A495A143_9MICC</name>
<organism evidence="3 4">
    <name type="scientific">Kocuria tytonis</name>
    <dbReference type="NCBI Taxonomy" id="2054280"/>
    <lineage>
        <taxon>Bacteria</taxon>
        <taxon>Bacillati</taxon>
        <taxon>Actinomycetota</taxon>
        <taxon>Actinomycetes</taxon>
        <taxon>Micrococcales</taxon>
        <taxon>Micrococcaceae</taxon>
        <taxon>Kocuria</taxon>
    </lineage>
</organism>
<sequence length="298" mass="31719">MHPDVPSTASLSLFTGTALSSSGVVIGRYSTSFSLACRTLPGPVRRDIAGIYALVRVADEVVDGTARAAGLDDAQVRAALDGYEAAVNAALATGFATDLVIHGFADVARRHGFGTELTAPFFASMRADLSVAEHDGASLDSYIYGSAEVVGLMCLEVFMDMPGTRAETPEQRELLRSTARRLGAAFQKVNFLRDLGADHEQLGRTYFPGADPEHLTEAQKAELLADLTADLDAAVPGILALDRRARRAVAMAHGLFRELARRIGRIPAQDLSRQRISVPSAVKLRIAARSLSDSAVVA</sequence>
<dbReference type="EMBL" id="PNJG02000006">
    <property type="protein sequence ID" value="RKQ33151.1"/>
    <property type="molecule type" value="Genomic_DNA"/>
</dbReference>
<dbReference type="InterPro" id="IPR002060">
    <property type="entry name" value="Squ/phyt_synthse"/>
</dbReference>
<dbReference type="InterPro" id="IPR044843">
    <property type="entry name" value="Trans_IPPS_bact-type"/>
</dbReference>
<evidence type="ECO:0000256" key="1">
    <source>
        <dbReference type="ARBA" id="ARBA00004684"/>
    </source>
</evidence>
<evidence type="ECO:0000313" key="4">
    <source>
        <dbReference type="Proteomes" id="UP000249516"/>
    </source>
</evidence>
<dbReference type="Pfam" id="PF00494">
    <property type="entry name" value="SQS_PSY"/>
    <property type="match status" value="1"/>
</dbReference>
<comment type="caution">
    <text evidence="3">The sequence shown here is derived from an EMBL/GenBank/DDBJ whole genome shotgun (WGS) entry which is preliminary data.</text>
</comment>
<gene>
    <name evidence="3" type="ORF">C1C97_012025</name>
</gene>
<evidence type="ECO:0000313" key="3">
    <source>
        <dbReference type="EMBL" id="RKQ33151.1"/>
    </source>
</evidence>
<dbReference type="Proteomes" id="UP000249516">
    <property type="component" value="Unassembled WGS sequence"/>
</dbReference>
<dbReference type="SUPFAM" id="SSF48576">
    <property type="entry name" value="Terpenoid synthases"/>
    <property type="match status" value="1"/>
</dbReference>
<dbReference type="OrthoDB" id="9807580at2"/>
<dbReference type="GO" id="GO:0004311">
    <property type="term" value="F:geranylgeranyl diphosphate synthase activity"/>
    <property type="evidence" value="ECO:0007669"/>
    <property type="project" value="InterPro"/>
</dbReference>
<dbReference type="AlphaFoldDB" id="A0A495A143"/>
<dbReference type="SFLD" id="SFLDG01018">
    <property type="entry name" value="Squalene/Phytoene_Synthase_Lik"/>
    <property type="match status" value="1"/>
</dbReference>
<keyword evidence="2" id="KW-0808">Transferase</keyword>
<keyword evidence="4" id="KW-1185">Reference proteome</keyword>
<dbReference type="UniPathway" id="UPA00799"/>
<dbReference type="InterPro" id="IPR008949">
    <property type="entry name" value="Isoprenoid_synthase_dom_sf"/>
</dbReference>
<dbReference type="Gene3D" id="1.10.600.10">
    <property type="entry name" value="Farnesyl Diphosphate Synthase"/>
    <property type="match status" value="1"/>
</dbReference>
<dbReference type="InterPro" id="IPR019845">
    <property type="entry name" value="Squalene/phytoene_synthase_CS"/>
</dbReference>
<dbReference type="SFLD" id="SFLDG01212">
    <property type="entry name" value="Phytoene_synthase_like"/>
    <property type="match status" value="1"/>
</dbReference>
<dbReference type="PANTHER" id="PTHR31480">
    <property type="entry name" value="BIFUNCTIONAL LYCOPENE CYCLASE/PHYTOENE SYNTHASE"/>
    <property type="match status" value="1"/>
</dbReference>
<evidence type="ECO:0000256" key="2">
    <source>
        <dbReference type="ARBA" id="ARBA00022679"/>
    </source>
</evidence>
<accession>A0A495A143</accession>
<comment type="pathway">
    <text evidence="1">Carotenoid biosynthesis; phytoene biosynthesis.</text>
</comment>
<dbReference type="PROSITE" id="PS01045">
    <property type="entry name" value="SQUALEN_PHYTOEN_SYN_2"/>
    <property type="match status" value="1"/>
</dbReference>